<feature type="region of interest" description="Disordered" evidence="1">
    <location>
        <begin position="34"/>
        <end position="70"/>
    </location>
</feature>
<name>A0A833SXU0_PHYIN</name>
<reference evidence="3" key="1">
    <citation type="submission" date="2020-04" db="EMBL/GenBank/DDBJ databases">
        <title>Hybrid Assembly of Korean Phytophthora infestans isolates.</title>
        <authorList>
            <person name="Prokchorchik M."/>
            <person name="Lee Y."/>
            <person name="Seo J."/>
            <person name="Cho J.-H."/>
            <person name="Park Y.-E."/>
            <person name="Jang D.-C."/>
            <person name="Im J.-S."/>
            <person name="Choi J.-G."/>
            <person name="Park H.-J."/>
            <person name="Lee G.-B."/>
            <person name="Lee Y.-G."/>
            <person name="Hong S.-Y."/>
            <person name="Cho K."/>
            <person name="Sohn K.H."/>
        </authorList>
    </citation>
    <scope>NUCLEOTIDE SEQUENCE</scope>
    <source>
        <strain evidence="3">KR_1_A1</strain>
        <strain evidence="4">KR_2_A2</strain>
    </source>
</reference>
<proteinExistence type="predicted"/>
<feature type="signal peptide" evidence="2">
    <location>
        <begin position="1"/>
        <end position="21"/>
    </location>
</feature>
<dbReference type="EMBL" id="WSZM01000692">
    <property type="protein sequence ID" value="KAF4030371.1"/>
    <property type="molecule type" value="Genomic_DNA"/>
</dbReference>
<evidence type="ECO:0008006" key="6">
    <source>
        <dbReference type="Google" id="ProtNLM"/>
    </source>
</evidence>
<evidence type="ECO:0000256" key="2">
    <source>
        <dbReference type="SAM" id="SignalP"/>
    </source>
</evidence>
<dbReference type="Proteomes" id="UP000704712">
    <property type="component" value="Unassembled WGS sequence"/>
</dbReference>
<evidence type="ECO:0000313" key="3">
    <source>
        <dbReference type="EMBL" id="KAF4030371.1"/>
    </source>
</evidence>
<keyword evidence="5" id="KW-1185">Reference proteome</keyword>
<evidence type="ECO:0000313" key="4">
    <source>
        <dbReference type="EMBL" id="KAF4131257.1"/>
    </source>
</evidence>
<dbReference type="EMBL" id="JAACNO010002742">
    <property type="protein sequence ID" value="KAF4131257.1"/>
    <property type="molecule type" value="Genomic_DNA"/>
</dbReference>
<accession>A0A833SXU0</accession>
<protein>
    <recommendedName>
        <fullName evidence="6">Carbohydrate-binding protein</fullName>
    </recommendedName>
</protein>
<dbReference type="Proteomes" id="UP000602510">
    <property type="component" value="Unassembled WGS sequence"/>
</dbReference>
<feature type="chain" id="PRO_5036239688" description="Carbohydrate-binding protein" evidence="2">
    <location>
        <begin position="22"/>
        <end position="133"/>
    </location>
</feature>
<keyword evidence="2" id="KW-0732">Signal</keyword>
<gene>
    <name evidence="3" type="ORF">GN244_ATG17864</name>
    <name evidence="4" type="ORF">GN958_ATG19512</name>
</gene>
<organism evidence="3 5">
    <name type="scientific">Phytophthora infestans</name>
    <name type="common">Potato late blight agent</name>
    <name type="synonym">Botrytis infestans</name>
    <dbReference type="NCBI Taxonomy" id="4787"/>
    <lineage>
        <taxon>Eukaryota</taxon>
        <taxon>Sar</taxon>
        <taxon>Stramenopiles</taxon>
        <taxon>Oomycota</taxon>
        <taxon>Peronosporomycetes</taxon>
        <taxon>Peronosporales</taxon>
        <taxon>Peronosporaceae</taxon>
        <taxon>Phytophthora</taxon>
    </lineage>
</organism>
<evidence type="ECO:0000313" key="5">
    <source>
        <dbReference type="Proteomes" id="UP000602510"/>
    </source>
</evidence>
<sequence length="133" mass="14251">MKIFAVLLVAIGASVASGALAFEVIKQGAHLRHLQGDDQQPDQPEQPEQPLTQPALQQPGVPSGVSNMGGGYTTGDITNIMGGSNEIVLGRCVRGSLNWPRCCVRGSSFWPGCRFYRCFPGSPIYPRCTLYGV</sequence>
<evidence type="ECO:0000256" key="1">
    <source>
        <dbReference type="SAM" id="MobiDB-lite"/>
    </source>
</evidence>
<dbReference type="AlphaFoldDB" id="A0A833SXU0"/>
<feature type="compositionally biased region" description="Low complexity" evidence="1">
    <location>
        <begin position="37"/>
        <end position="59"/>
    </location>
</feature>
<comment type="caution">
    <text evidence="3">The sequence shown here is derived from an EMBL/GenBank/DDBJ whole genome shotgun (WGS) entry which is preliminary data.</text>
</comment>